<dbReference type="PANTHER" id="PTHR35011:SF10">
    <property type="entry name" value="TRAP TRANSPORTER SMALL PERMEASE PROTEIN"/>
    <property type="match status" value="1"/>
</dbReference>
<feature type="transmembrane region" description="Helical" evidence="9">
    <location>
        <begin position="84"/>
        <end position="106"/>
    </location>
</feature>
<keyword evidence="4 9" id="KW-0997">Cell inner membrane</keyword>
<dbReference type="InterPro" id="IPR007387">
    <property type="entry name" value="TRAP_DctQ"/>
</dbReference>
<keyword evidence="6 9" id="KW-1133">Transmembrane helix</keyword>
<keyword evidence="12" id="KW-1185">Reference proteome</keyword>
<dbReference type="RefSeq" id="WP_139163536.1">
    <property type="nucleotide sequence ID" value="NZ_FNBZ01000004.1"/>
</dbReference>
<dbReference type="Proteomes" id="UP000199468">
    <property type="component" value="Unassembled WGS sequence"/>
</dbReference>
<dbReference type="InterPro" id="IPR055348">
    <property type="entry name" value="DctQ"/>
</dbReference>
<keyword evidence="3" id="KW-1003">Cell membrane</keyword>
<evidence type="ECO:0000313" key="11">
    <source>
        <dbReference type="EMBL" id="SDG45700.1"/>
    </source>
</evidence>
<keyword evidence="2 9" id="KW-0813">Transport</keyword>
<keyword evidence="7 9" id="KW-0472">Membrane</keyword>
<evidence type="ECO:0000256" key="6">
    <source>
        <dbReference type="ARBA" id="ARBA00022989"/>
    </source>
</evidence>
<evidence type="ECO:0000256" key="5">
    <source>
        <dbReference type="ARBA" id="ARBA00022692"/>
    </source>
</evidence>
<comment type="similarity">
    <text evidence="8 9">Belongs to the TRAP transporter small permease family.</text>
</comment>
<protein>
    <recommendedName>
        <fullName evidence="9">TRAP transporter small permease protein</fullName>
    </recommendedName>
</protein>
<feature type="domain" description="Tripartite ATP-independent periplasmic transporters DctQ component" evidence="10">
    <location>
        <begin position="26"/>
        <end position="151"/>
    </location>
</feature>
<gene>
    <name evidence="11" type="ORF">SAMN05421844_10471</name>
</gene>
<accession>A0ABY0NZB4</accession>
<evidence type="ECO:0000259" key="10">
    <source>
        <dbReference type="Pfam" id="PF04290"/>
    </source>
</evidence>
<evidence type="ECO:0000256" key="3">
    <source>
        <dbReference type="ARBA" id="ARBA00022475"/>
    </source>
</evidence>
<comment type="subunit">
    <text evidence="9">The complex comprises the extracytoplasmic solute receptor protein and the two transmembrane proteins.</text>
</comment>
<comment type="subcellular location">
    <subcellularLocation>
        <location evidence="1 9">Cell inner membrane</location>
        <topology evidence="1 9">Multi-pass membrane protein</topology>
    </subcellularLocation>
</comment>
<feature type="transmembrane region" description="Helical" evidence="9">
    <location>
        <begin position="126"/>
        <end position="153"/>
    </location>
</feature>
<comment type="caution">
    <text evidence="11">The sequence shown here is derived from an EMBL/GenBank/DDBJ whole genome shotgun (WGS) entry which is preliminary data.</text>
</comment>
<comment type="function">
    <text evidence="9">Part of the tripartite ATP-independent periplasmic (TRAP) transport system.</text>
</comment>
<feature type="transmembrane region" description="Helical" evidence="9">
    <location>
        <begin position="46"/>
        <end position="63"/>
    </location>
</feature>
<dbReference type="Pfam" id="PF04290">
    <property type="entry name" value="DctQ"/>
    <property type="match status" value="1"/>
</dbReference>
<name>A0ABY0NZB4_9HYPH</name>
<organism evidence="11 12">
    <name type="scientific">Bosea robiniae</name>
    <dbReference type="NCBI Taxonomy" id="1036780"/>
    <lineage>
        <taxon>Bacteria</taxon>
        <taxon>Pseudomonadati</taxon>
        <taxon>Pseudomonadota</taxon>
        <taxon>Alphaproteobacteria</taxon>
        <taxon>Hyphomicrobiales</taxon>
        <taxon>Boseaceae</taxon>
        <taxon>Bosea</taxon>
    </lineage>
</organism>
<reference evidence="11 12" key="1">
    <citation type="submission" date="2016-10" db="EMBL/GenBank/DDBJ databases">
        <authorList>
            <person name="Varghese N."/>
            <person name="Submissions S."/>
        </authorList>
    </citation>
    <scope>NUCLEOTIDE SEQUENCE [LARGE SCALE GENOMIC DNA]</scope>
    <source>
        <strain evidence="11 12">DSM 26672</strain>
    </source>
</reference>
<evidence type="ECO:0000256" key="7">
    <source>
        <dbReference type="ARBA" id="ARBA00023136"/>
    </source>
</evidence>
<feature type="transmembrane region" description="Helical" evidence="9">
    <location>
        <begin position="12"/>
        <end position="34"/>
    </location>
</feature>
<dbReference type="EMBL" id="FNBZ01000004">
    <property type="protein sequence ID" value="SDG45700.1"/>
    <property type="molecule type" value="Genomic_DNA"/>
</dbReference>
<sequence length="173" mass="18806">MIRGVLDRFYEACGYIAAAFMVGIGLAIVTQIVGRMRGVTVDATEAAGLCLAASTFFGLAHTFRRGGHVRINLIVDRLPQRWRHGVEIFNCLLGTVVVSFLAWHVASLALQSREFNDVSPGLLAMPFWIPQTGVAIGIAALAIAFIDELIWLLAGGKPRYEAPDEVELDRPVA</sequence>
<proteinExistence type="inferred from homology"/>
<evidence type="ECO:0000256" key="4">
    <source>
        <dbReference type="ARBA" id="ARBA00022519"/>
    </source>
</evidence>
<dbReference type="PANTHER" id="PTHR35011">
    <property type="entry name" value="2,3-DIKETO-L-GULONATE TRAP TRANSPORTER SMALL PERMEASE PROTEIN YIAM"/>
    <property type="match status" value="1"/>
</dbReference>
<evidence type="ECO:0000256" key="8">
    <source>
        <dbReference type="ARBA" id="ARBA00038436"/>
    </source>
</evidence>
<keyword evidence="5 9" id="KW-0812">Transmembrane</keyword>
<evidence type="ECO:0000313" key="12">
    <source>
        <dbReference type="Proteomes" id="UP000199468"/>
    </source>
</evidence>
<evidence type="ECO:0000256" key="2">
    <source>
        <dbReference type="ARBA" id="ARBA00022448"/>
    </source>
</evidence>
<evidence type="ECO:0000256" key="1">
    <source>
        <dbReference type="ARBA" id="ARBA00004429"/>
    </source>
</evidence>
<evidence type="ECO:0000256" key="9">
    <source>
        <dbReference type="RuleBase" id="RU369079"/>
    </source>
</evidence>